<evidence type="ECO:0000259" key="17">
    <source>
        <dbReference type="PROSITE" id="PS50885"/>
    </source>
</evidence>
<evidence type="ECO:0000259" key="16">
    <source>
        <dbReference type="PROSITE" id="PS50112"/>
    </source>
</evidence>
<feature type="domain" description="Histidine kinase" evidence="15">
    <location>
        <begin position="496"/>
        <end position="708"/>
    </location>
</feature>
<dbReference type="InterPro" id="IPR005467">
    <property type="entry name" value="His_kinase_dom"/>
</dbReference>
<dbReference type="Pfam" id="PF02518">
    <property type="entry name" value="HATPase_c"/>
    <property type="match status" value="1"/>
</dbReference>
<dbReference type="PANTHER" id="PTHR42878:SF7">
    <property type="entry name" value="SENSOR HISTIDINE KINASE GLRK"/>
    <property type="match status" value="1"/>
</dbReference>
<dbReference type="GO" id="GO:0005524">
    <property type="term" value="F:ATP binding"/>
    <property type="evidence" value="ECO:0007669"/>
    <property type="project" value="UniProtKB-KW"/>
</dbReference>
<dbReference type="PANTHER" id="PTHR42878">
    <property type="entry name" value="TWO-COMPONENT HISTIDINE KINASE"/>
    <property type="match status" value="1"/>
</dbReference>
<dbReference type="GO" id="GO:0030295">
    <property type="term" value="F:protein kinase activator activity"/>
    <property type="evidence" value="ECO:0007669"/>
    <property type="project" value="TreeGrafter"/>
</dbReference>
<dbReference type="SMART" id="SM00388">
    <property type="entry name" value="HisKA"/>
    <property type="match status" value="1"/>
</dbReference>
<evidence type="ECO:0000256" key="10">
    <source>
        <dbReference type="ARBA" id="ARBA00022840"/>
    </source>
</evidence>
<dbReference type="InterPro" id="IPR045671">
    <property type="entry name" value="NtrY-like_N"/>
</dbReference>
<evidence type="ECO:0000313" key="18">
    <source>
        <dbReference type="EMBL" id="OIR10384.1"/>
    </source>
</evidence>
<dbReference type="Gene3D" id="3.30.450.20">
    <property type="entry name" value="PAS domain"/>
    <property type="match status" value="1"/>
</dbReference>
<dbReference type="PROSITE" id="PS50112">
    <property type="entry name" value="PAS"/>
    <property type="match status" value="1"/>
</dbReference>
<evidence type="ECO:0000256" key="3">
    <source>
        <dbReference type="ARBA" id="ARBA00012438"/>
    </source>
</evidence>
<evidence type="ECO:0000256" key="12">
    <source>
        <dbReference type="ARBA" id="ARBA00023012"/>
    </source>
</evidence>
<evidence type="ECO:0000256" key="14">
    <source>
        <dbReference type="SAM" id="Phobius"/>
    </source>
</evidence>
<dbReference type="Pfam" id="PF00672">
    <property type="entry name" value="HAMP"/>
    <property type="match status" value="1"/>
</dbReference>
<keyword evidence="11 14" id="KW-1133">Transmembrane helix</keyword>
<keyword evidence="7 14" id="KW-0812">Transmembrane</keyword>
<dbReference type="InterPro" id="IPR050351">
    <property type="entry name" value="BphY/WalK/GraS-like"/>
</dbReference>
<evidence type="ECO:0000259" key="15">
    <source>
        <dbReference type="PROSITE" id="PS50109"/>
    </source>
</evidence>
<feature type="domain" description="PAS" evidence="16">
    <location>
        <begin position="364"/>
        <end position="412"/>
    </location>
</feature>
<protein>
    <recommendedName>
        <fullName evidence="3">histidine kinase</fullName>
        <ecNumber evidence="3">2.7.13.3</ecNumber>
    </recommendedName>
</protein>
<dbReference type="AlphaFoldDB" id="A0A1J5T2B3"/>
<evidence type="ECO:0000256" key="1">
    <source>
        <dbReference type="ARBA" id="ARBA00000085"/>
    </source>
</evidence>
<dbReference type="InterPro" id="IPR036890">
    <property type="entry name" value="HATPase_C_sf"/>
</dbReference>
<dbReference type="InterPro" id="IPR017232">
    <property type="entry name" value="NtrY"/>
</dbReference>
<dbReference type="Pfam" id="PF12860">
    <property type="entry name" value="PAS_7"/>
    <property type="match status" value="1"/>
</dbReference>
<dbReference type="InterPro" id="IPR003661">
    <property type="entry name" value="HisK_dim/P_dom"/>
</dbReference>
<evidence type="ECO:0000256" key="11">
    <source>
        <dbReference type="ARBA" id="ARBA00022989"/>
    </source>
</evidence>
<keyword evidence="6 18" id="KW-0808">Transferase</keyword>
<gene>
    <name evidence="18" type="primary">walK_2</name>
    <name evidence="18" type="ORF">GALL_76960</name>
</gene>
<name>A0A1J5T2B3_9ZZZZ</name>
<keyword evidence="8" id="KW-0547">Nucleotide-binding</keyword>
<dbReference type="PIRSF" id="PIRSF037532">
    <property type="entry name" value="STHK_NtrY"/>
    <property type="match status" value="1"/>
</dbReference>
<feature type="domain" description="HAMP" evidence="17">
    <location>
        <begin position="300"/>
        <end position="352"/>
    </location>
</feature>
<dbReference type="InterPro" id="IPR004358">
    <property type="entry name" value="Sig_transdc_His_kin-like_C"/>
</dbReference>
<dbReference type="InterPro" id="IPR036097">
    <property type="entry name" value="HisK_dim/P_sf"/>
</dbReference>
<reference evidence="18" key="1">
    <citation type="submission" date="2016-10" db="EMBL/GenBank/DDBJ databases">
        <title>Sequence of Gallionella enrichment culture.</title>
        <authorList>
            <person name="Poehlein A."/>
            <person name="Muehling M."/>
            <person name="Daniel R."/>
        </authorList>
    </citation>
    <scope>NUCLEOTIDE SEQUENCE</scope>
</reference>
<evidence type="ECO:0000256" key="2">
    <source>
        <dbReference type="ARBA" id="ARBA00004651"/>
    </source>
</evidence>
<dbReference type="CDD" id="cd06225">
    <property type="entry name" value="HAMP"/>
    <property type="match status" value="1"/>
</dbReference>
<dbReference type="NCBIfam" id="TIGR00229">
    <property type="entry name" value="sensory_box"/>
    <property type="match status" value="1"/>
</dbReference>
<evidence type="ECO:0000256" key="8">
    <source>
        <dbReference type="ARBA" id="ARBA00022741"/>
    </source>
</evidence>
<evidence type="ECO:0000256" key="5">
    <source>
        <dbReference type="ARBA" id="ARBA00022553"/>
    </source>
</evidence>
<dbReference type="CDD" id="cd00082">
    <property type="entry name" value="HisKA"/>
    <property type="match status" value="1"/>
</dbReference>
<dbReference type="GO" id="GO:0005886">
    <property type="term" value="C:plasma membrane"/>
    <property type="evidence" value="ECO:0007669"/>
    <property type="project" value="UniProtKB-SubCell"/>
</dbReference>
<dbReference type="Gene3D" id="3.30.565.10">
    <property type="entry name" value="Histidine kinase-like ATPase, C-terminal domain"/>
    <property type="match status" value="1"/>
</dbReference>
<dbReference type="EC" id="2.7.13.3" evidence="3"/>
<organism evidence="18">
    <name type="scientific">mine drainage metagenome</name>
    <dbReference type="NCBI Taxonomy" id="410659"/>
    <lineage>
        <taxon>unclassified sequences</taxon>
        <taxon>metagenomes</taxon>
        <taxon>ecological metagenomes</taxon>
    </lineage>
</organism>
<dbReference type="InterPro" id="IPR003594">
    <property type="entry name" value="HATPase_dom"/>
</dbReference>
<keyword evidence="4" id="KW-1003">Cell membrane</keyword>
<evidence type="ECO:0000256" key="9">
    <source>
        <dbReference type="ARBA" id="ARBA00022777"/>
    </source>
</evidence>
<dbReference type="SUPFAM" id="SSF55874">
    <property type="entry name" value="ATPase domain of HSP90 chaperone/DNA topoisomerase II/histidine kinase"/>
    <property type="match status" value="1"/>
</dbReference>
<dbReference type="PRINTS" id="PR00344">
    <property type="entry name" value="BCTRLSENSOR"/>
</dbReference>
<evidence type="ECO:0000256" key="13">
    <source>
        <dbReference type="ARBA" id="ARBA00023136"/>
    </source>
</evidence>
<feature type="transmembrane region" description="Helical" evidence="14">
    <location>
        <begin position="275"/>
        <end position="298"/>
    </location>
</feature>
<evidence type="ECO:0000256" key="4">
    <source>
        <dbReference type="ARBA" id="ARBA00022475"/>
    </source>
</evidence>
<keyword evidence="9 18" id="KW-0418">Kinase</keyword>
<dbReference type="InterPro" id="IPR035965">
    <property type="entry name" value="PAS-like_dom_sf"/>
</dbReference>
<keyword evidence="13 14" id="KW-0472">Membrane</keyword>
<dbReference type="GO" id="GO:0000155">
    <property type="term" value="F:phosphorelay sensor kinase activity"/>
    <property type="evidence" value="ECO:0007669"/>
    <property type="project" value="InterPro"/>
</dbReference>
<dbReference type="InterPro" id="IPR003660">
    <property type="entry name" value="HAMP_dom"/>
</dbReference>
<dbReference type="Pfam" id="PF00512">
    <property type="entry name" value="HisKA"/>
    <property type="match status" value="1"/>
</dbReference>
<accession>A0A1J5T2B3</accession>
<feature type="transmembrane region" description="Helical" evidence="14">
    <location>
        <begin position="34"/>
        <end position="52"/>
    </location>
</feature>
<dbReference type="SUPFAM" id="SSF158472">
    <property type="entry name" value="HAMP domain-like"/>
    <property type="match status" value="1"/>
</dbReference>
<keyword evidence="10" id="KW-0067">ATP-binding</keyword>
<comment type="subcellular location">
    <subcellularLocation>
        <location evidence="2">Cell membrane</location>
        <topology evidence="2">Multi-pass membrane protein</topology>
    </subcellularLocation>
</comment>
<evidence type="ECO:0000256" key="6">
    <source>
        <dbReference type="ARBA" id="ARBA00022679"/>
    </source>
</evidence>
<keyword evidence="5" id="KW-0597">Phosphoprotein</keyword>
<dbReference type="SMART" id="SM00091">
    <property type="entry name" value="PAS"/>
    <property type="match status" value="1"/>
</dbReference>
<dbReference type="PROSITE" id="PS50109">
    <property type="entry name" value="HIS_KIN"/>
    <property type="match status" value="1"/>
</dbReference>
<dbReference type="SMART" id="SM00387">
    <property type="entry name" value="HATPase_c"/>
    <property type="match status" value="1"/>
</dbReference>
<dbReference type="Gene3D" id="1.10.287.130">
    <property type="match status" value="1"/>
</dbReference>
<dbReference type="Pfam" id="PF19312">
    <property type="entry name" value="NtrY_N"/>
    <property type="match status" value="1"/>
</dbReference>
<comment type="caution">
    <text evidence="18">The sequence shown here is derived from an EMBL/GenBank/DDBJ whole genome shotgun (WGS) entry which is preliminary data.</text>
</comment>
<dbReference type="SMART" id="SM00304">
    <property type="entry name" value="HAMP"/>
    <property type="match status" value="1"/>
</dbReference>
<comment type="catalytic activity">
    <reaction evidence="1">
        <text>ATP + protein L-histidine = ADP + protein N-phospho-L-histidine.</text>
        <dbReference type="EC" id="2.7.13.3"/>
    </reaction>
</comment>
<evidence type="ECO:0000256" key="7">
    <source>
        <dbReference type="ARBA" id="ARBA00022692"/>
    </source>
</evidence>
<dbReference type="PROSITE" id="PS50885">
    <property type="entry name" value="HAMP"/>
    <property type="match status" value="1"/>
</dbReference>
<proteinExistence type="predicted"/>
<sequence>MKYLVIISGIVGTALLYLLSSASANTDLFSHNYYVLLMMTGFLALGLAGLVASQVWQLRNKLKQQVYGAKLTLRLVMIFSVIAILPGFLVYAVSVQFLSKSIESWFDVRVEKALEGGLNLGRSSLENGLAELGKKGHLVAMILGEQEERRHKETLARLIKEGGAQEAAVFGSKGQLLAFAGSGNSSSQDTVIPSAELLQQAWEKDGYNTVEVLPDDQLALRVLIPMKSALWKGERRTLQFMQPVPRQIAENAETVQAVYRDYQELSLSRLGLKRLYGVTLTLSLLIVLLSVSSAAFYLSEQLSAPLAALAAGTLAVAKGDFTGNYPVQSRDELGALTGLFNQMTTYLADAKRTGEQQQQQVENAKVYLESVLAHLSSGVLVVDEQHRLRSSNPSANQILGVSLQEIEGKTLLEIAAEHMLLRSFIGAVMQGFDTSSQHEWRQQVERMSKNGDQILLLRGTRLSTMEEDSSYVVVFDDITHLLQAERQAAWGEVARRLAHEIKNPLTPIQLSAERLQHKLHSKLDDQDAQLLQRATQTIVSQVSAMKNMVTEFADYARAPAARLVELDMHQLLLEVMGLYEANSSPIALKLDAQHTVLNGDATRLRQVIHNLLQNAHDALQQEEHPQIVLSTENTADGALKLMVKDNGSGIPEHMLGRLFEPYMTTKQRGTGLGLAIVKKIVEEHGGKITIESHPSGGTCVSVVLPLVLAETEIV</sequence>
<dbReference type="GO" id="GO:0007234">
    <property type="term" value="P:osmosensory signaling via phosphorelay pathway"/>
    <property type="evidence" value="ECO:0007669"/>
    <property type="project" value="TreeGrafter"/>
</dbReference>
<dbReference type="EMBL" id="MLJW01000023">
    <property type="protein sequence ID" value="OIR10384.1"/>
    <property type="molecule type" value="Genomic_DNA"/>
</dbReference>
<dbReference type="CDD" id="cd00130">
    <property type="entry name" value="PAS"/>
    <property type="match status" value="1"/>
</dbReference>
<dbReference type="SUPFAM" id="SSF47384">
    <property type="entry name" value="Homodimeric domain of signal transducing histidine kinase"/>
    <property type="match status" value="1"/>
</dbReference>
<feature type="transmembrane region" description="Helical" evidence="14">
    <location>
        <begin position="73"/>
        <end position="93"/>
    </location>
</feature>
<dbReference type="SUPFAM" id="SSF55785">
    <property type="entry name" value="PYP-like sensor domain (PAS domain)"/>
    <property type="match status" value="1"/>
</dbReference>
<dbReference type="InterPro" id="IPR000014">
    <property type="entry name" value="PAS"/>
</dbReference>
<dbReference type="GO" id="GO:0000156">
    <property type="term" value="F:phosphorelay response regulator activity"/>
    <property type="evidence" value="ECO:0007669"/>
    <property type="project" value="TreeGrafter"/>
</dbReference>
<dbReference type="Gene3D" id="6.10.340.10">
    <property type="match status" value="1"/>
</dbReference>
<keyword evidence="12" id="KW-0902">Two-component regulatory system</keyword>